<dbReference type="AlphaFoldDB" id="A0A7R9FM15"/>
<accession>A0A7R9FM15</accession>
<feature type="compositionally biased region" description="Polar residues" evidence="1">
    <location>
        <begin position="160"/>
        <end position="170"/>
    </location>
</feature>
<reference evidence="2" key="1">
    <citation type="submission" date="2020-11" db="EMBL/GenBank/DDBJ databases">
        <authorList>
            <person name="Tran Van P."/>
        </authorList>
    </citation>
    <scope>NUCLEOTIDE SEQUENCE</scope>
</reference>
<proteinExistence type="predicted"/>
<sequence>MPSLFVANNKSFSSAIDYFVSPEGCGSLELTGCRAENGTSPMASLVLSDSSQLTADGFENSPNGLTDHWVIPHGYEPQYPGLDGSPPIHILMIWCLSPCSPKNGQSNPLDSMVIGRGFNEEESSHKDAEISPNALEDDEPFLGFEVNENPMLDIGERQDQGTASTESDMLTQRGPGRPKLMRTGRRGRPTKIYQPAANRADQNLALNNDPPYSKDTGHSLTTSSQTMEHINVQNDSVGNQRDIQDLPATSTSLELEHVAVAVEDACGSTAPASSSHTGIYKALMTKIEEDSPKRCGGESHAQYSMATGSFVERGSRGSFFDDASGYNSSFSQKQFITKLSEWIPFLVDTIQSPHCIERMCFGSTLSPYLLNILLEGMLAISDPIQSREAAKLKQLAVMVLTQVIGLIQINFIVTGKVNLMGINIGPLKV</sequence>
<name>A0A7R9FM15_9NEOP</name>
<organism evidence="2">
    <name type="scientific">Timema tahoe</name>
    <dbReference type="NCBI Taxonomy" id="61484"/>
    <lineage>
        <taxon>Eukaryota</taxon>
        <taxon>Metazoa</taxon>
        <taxon>Ecdysozoa</taxon>
        <taxon>Arthropoda</taxon>
        <taxon>Hexapoda</taxon>
        <taxon>Insecta</taxon>
        <taxon>Pterygota</taxon>
        <taxon>Neoptera</taxon>
        <taxon>Polyneoptera</taxon>
        <taxon>Phasmatodea</taxon>
        <taxon>Timematodea</taxon>
        <taxon>Timematoidea</taxon>
        <taxon>Timematidae</taxon>
        <taxon>Timema</taxon>
    </lineage>
</organism>
<gene>
    <name evidence="2" type="ORF">TTEB3V08_LOCUS3742</name>
</gene>
<feature type="region of interest" description="Disordered" evidence="1">
    <location>
        <begin position="157"/>
        <end position="187"/>
    </location>
</feature>
<dbReference type="EMBL" id="OE000994">
    <property type="protein sequence ID" value="CAD7455678.1"/>
    <property type="molecule type" value="Genomic_DNA"/>
</dbReference>
<evidence type="ECO:0000313" key="2">
    <source>
        <dbReference type="EMBL" id="CAD7455678.1"/>
    </source>
</evidence>
<evidence type="ECO:0000256" key="1">
    <source>
        <dbReference type="SAM" id="MobiDB-lite"/>
    </source>
</evidence>
<protein>
    <submittedName>
        <fullName evidence="2">Uncharacterized protein</fullName>
    </submittedName>
</protein>